<dbReference type="Proteomes" id="UP000004548">
    <property type="component" value="Unassembled WGS sequence"/>
</dbReference>
<evidence type="ECO:0000313" key="1">
    <source>
        <dbReference type="EMBL" id="EIC75469.1"/>
    </source>
</evidence>
<sequence>MARADVEAILKKISINDGGALCYEEKQFLIKNEVPAFQNLEFKKILNNGANGITFIVFHKYLKIEQLVKLYFITDDKIEIKAIEETKKNSSVKLGDTIARVYDSGKLLFPVHVYYSIMELVENSLTLKDYLKVRTSFISALKEISSSEIMLEKNSLFDIILQEGVNLCIYFLRDISYLIKYKIRHGDLNPGNIMIGGSILTDNLSDLIDKYNKVKKNKKCIPVEFEKIKQEILCYKNIFYNEVFVGEIRQNRLQVKLIDLGTSHVNPSTVEKTNQRDSWFIFSTIRDILAPIFEELSIDFHDYFYLKQVGQSHVKKLEYNFKLEEYSELRDYYESNLCPSVQFHVENGKLDLSTLSIDKKCSIIKQWSTHNSFSDELDILIQEYMNSPLSTVSKVDDIIVKILIEEGEIFNNLQILPHKLQFKLVSKELMFESSTQYNGQIPYQMLSYEMFKFVAVTNLLLGLIFHQGNLNSLEDQSNPIYRDLASIINYNNVSSVEDVSHRFFISEIFDYKFYETGSILLNLNKEKKLWSNNILIDFDSYINDFIQAVELVK</sequence>
<dbReference type="PATRIC" id="fig|1095741.3.peg.974"/>
<name>I0Q2G7_STROR</name>
<dbReference type="AlphaFoldDB" id="I0Q2G7"/>
<accession>I0Q2G7</accession>
<dbReference type="RefSeq" id="WP_000090043.1">
    <property type="nucleotide sequence ID" value="NZ_AJKQ01000019.1"/>
</dbReference>
<dbReference type="InterPro" id="IPR011009">
    <property type="entry name" value="Kinase-like_dom_sf"/>
</dbReference>
<evidence type="ECO:0008006" key="3">
    <source>
        <dbReference type="Google" id="ProtNLM"/>
    </source>
</evidence>
<evidence type="ECO:0000313" key="2">
    <source>
        <dbReference type="Proteomes" id="UP000004548"/>
    </source>
</evidence>
<dbReference type="EMBL" id="AJKQ01000019">
    <property type="protein sequence ID" value="EIC75469.1"/>
    <property type="molecule type" value="Genomic_DNA"/>
</dbReference>
<proteinExistence type="predicted"/>
<gene>
    <name evidence="1" type="ORF">HMPREF1115_0544</name>
</gene>
<protein>
    <recommendedName>
        <fullName evidence="3">Protein kinase domain-containing protein</fullName>
    </recommendedName>
</protein>
<dbReference type="Gene3D" id="1.10.510.10">
    <property type="entry name" value="Transferase(Phosphotransferase) domain 1"/>
    <property type="match status" value="1"/>
</dbReference>
<comment type="caution">
    <text evidence="1">The sequence shown here is derived from an EMBL/GenBank/DDBJ whole genome shotgun (WGS) entry which is preliminary data.</text>
</comment>
<organism evidence="1 2">
    <name type="scientific">Streptococcus oralis SK610</name>
    <dbReference type="NCBI Taxonomy" id="1095741"/>
    <lineage>
        <taxon>Bacteria</taxon>
        <taxon>Bacillati</taxon>
        <taxon>Bacillota</taxon>
        <taxon>Bacilli</taxon>
        <taxon>Lactobacillales</taxon>
        <taxon>Streptococcaceae</taxon>
        <taxon>Streptococcus</taxon>
    </lineage>
</organism>
<dbReference type="SUPFAM" id="SSF56112">
    <property type="entry name" value="Protein kinase-like (PK-like)"/>
    <property type="match status" value="1"/>
</dbReference>
<reference evidence="1 2" key="1">
    <citation type="submission" date="2012-03" db="EMBL/GenBank/DDBJ databases">
        <authorList>
            <person name="Durkin A.S."/>
            <person name="McCorrison J."/>
            <person name="Torralba M."/>
            <person name="Gillis M."/>
            <person name="Methe B."/>
            <person name="Sutton G."/>
            <person name="Nelson K.E."/>
        </authorList>
    </citation>
    <scope>NUCLEOTIDE SEQUENCE [LARGE SCALE GENOMIC DNA]</scope>
    <source>
        <strain evidence="1 2">SK610</strain>
    </source>
</reference>